<evidence type="ECO:0000313" key="5">
    <source>
        <dbReference type="EMBL" id="KAL0821259.1"/>
    </source>
</evidence>
<accession>A0ABD0SN40</accession>
<sequence>MSDHCESRNLSQSPTSKDQPQSPMGESRDRPRSPMEITPIGESRDQNPSPIEESRDQSQPPISASVDLNHPPTHKSKERSRSPNAESRDRSKSTGESRDQSRSIGESRDRSRSPIEKGDTDLFEDDSPTKDGAKCPPKHMQRQGAEPSKDKNGEVGRQMRFMRIFNLPLHSIEDIREFLRKHLPVEVFEDIVYVGYTNAVAVRFGSVESCKIAQDVLSNVIYDGQPLSIKTKRWPNWVSRSSMEEPPIGESGDRNPSPIEESRDRSQPPISASVDLNQPPICKSKERSRSGNAESRDRSKSTGESRDRSRSIGGSRDRSRSPIEEFGDTDCFQDDLPTNGAKRPSKYMQHQGAAPWKANNGVDGRQTTILRIFNLPLNSIEDIRKFLREHLPAEVFEDIVYVGHTKFVTVRFGSEESCKVAQDALFNVIYDGKPLYTRTRKWMPFRTEFQQKEDERTKDTAPVFPHKDVYVERPVNSSYNTYGLSAKFLETLNLKMPLRDRICVKNLSDAVDKNKLNEVFSHAGTIVRLYHKYEKSSAYITYEHPLEAVQAISMFRGQCLYDKPMKVVMDRQPASPQIKVPEGLSSFGPGLGPNGEIMKNLPSVADLLPLREELVQLISKAKDMMKNGPAENRPENVVPNQENNTQSVTEPQNVTNPIGNPLQTLLQGLAQATALAGVNSWSNLGPQIPLAGPANVQPSPVNPQPLNMQLPYNTNPQPLSNTPLPQTANSTSSNTQSTDAYSHPLFNSQPATNPLLNQTHLNTTVPPPPLNMQPTYNIIAQPSLHMQQPSLNMQQPSVNMQQPSLNMQQPSLNMQQPSVNLQQPSVNLQQPSVNLQQPSLNTQPPLNTNMQASVNLQLPYNSHSALPTQPLNANTQPSFTTNSLPYYVNSQESTYSKQQSGFSSSHTRLGDDTKGSQKIKEIREAYVSSKRKESEDKRKPSDMLMFSHLPSSVTHKALKSKMSEVGDLKFLEMTGAGKAIVCFEKARDAERCIRLFDHSRVDGKTIEVKFV</sequence>
<gene>
    <name evidence="5" type="ORF">ABMA28_005860</name>
</gene>
<feature type="region of interest" description="Disordered" evidence="3">
    <location>
        <begin position="626"/>
        <end position="654"/>
    </location>
</feature>
<dbReference type="Gene3D" id="3.30.70.330">
    <property type="match status" value="2"/>
</dbReference>
<feature type="compositionally biased region" description="Polar residues" evidence="3">
    <location>
        <begin position="696"/>
        <end position="725"/>
    </location>
</feature>
<dbReference type="GO" id="GO:0003723">
    <property type="term" value="F:RNA binding"/>
    <property type="evidence" value="ECO:0007669"/>
    <property type="project" value="UniProtKB-UniRule"/>
</dbReference>
<feature type="compositionally biased region" description="Basic and acidic residues" evidence="3">
    <location>
        <begin position="86"/>
        <end position="120"/>
    </location>
</feature>
<evidence type="ECO:0000259" key="4">
    <source>
        <dbReference type="PROSITE" id="PS50102"/>
    </source>
</evidence>
<protein>
    <recommendedName>
        <fullName evidence="4">RRM domain-containing protein</fullName>
    </recommendedName>
</protein>
<feature type="compositionally biased region" description="Basic and acidic residues" evidence="3">
    <location>
        <begin position="283"/>
        <end position="323"/>
    </location>
</feature>
<dbReference type="SMART" id="SM00360">
    <property type="entry name" value="RRM"/>
    <property type="match status" value="3"/>
</dbReference>
<organism evidence="5 6">
    <name type="scientific">Loxostege sticticalis</name>
    <name type="common">Beet webworm moth</name>
    <dbReference type="NCBI Taxonomy" id="481309"/>
    <lineage>
        <taxon>Eukaryota</taxon>
        <taxon>Metazoa</taxon>
        <taxon>Ecdysozoa</taxon>
        <taxon>Arthropoda</taxon>
        <taxon>Hexapoda</taxon>
        <taxon>Insecta</taxon>
        <taxon>Pterygota</taxon>
        <taxon>Neoptera</taxon>
        <taxon>Endopterygota</taxon>
        <taxon>Lepidoptera</taxon>
        <taxon>Glossata</taxon>
        <taxon>Ditrysia</taxon>
        <taxon>Pyraloidea</taxon>
        <taxon>Crambidae</taxon>
        <taxon>Pyraustinae</taxon>
        <taxon>Loxostege</taxon>
    </lineage>
</organism>
<dbReference type="AlphaFoldDB" id="A0ABD0SN40"/>
<keyword evidence="1 2" id="KW-0694">RNA-binding</keyword>
<feature type="region of interest" description="Disordered" evidence="3">
    <location>
        <begin position="865"/>
        <end position="884"/>
    </location>
</feature>
<name>A0ABD0SN40_LOXSC</name>
<feature type="domain" description="RRM" evidence="4">
    <location>
        <begin position="500"/>
        <end position="572"/>
    </location>
</feature>
<dbReference type="PANTHER" id="PTHR23003:SF3">
    <property type="entry name" value="FI21236P1-RELATED"/>
    <property type="match status" value="1"/>
</dbReference>
<dbReference type="InterPro" id="IPR050374">
    <property type="entry name" value="RRT5_SRSF_SR"/>
</dbReference>
<feature type="region of interest" description="Disordered" evidence="3">
    <location>
        <begin position="1"/>
        <end position="155"/>
    </location>
</feature>
<dbReference type="EMBL" id="JBEDNZ010000018">
    <property type="protein sequence ID" value="KAL0821259.1"/>
    <property type="molecule type" value="Genomic_DNA"/>
</dbReference>
<dbReference type="Proteomes" id="UP001549921">
    <property type="component" value="Unassembled WGS sequence"/>
</dbReference>
<feature type="region of interest" description="Disordered" evidence="3">
    <location>
        <begin position="897"/>
        <end position="920"/>
    </location>
</feature>
<dbReference type="Pfam" id="PF00076">
    <property type="entry name" value="RRM_1"/>
    <property type="match status" value="2"/>
</dbReference>
<evidence type="ECO:0000256" key="1">
    <source>
        <dbReference type="ARBA" id="ARBA00022884"/>
    </source>
</evidence>
<dbReference type="PROSITE" id="PS50102">
    <property type="entry name" value="RRM"/>
    <property type="match status" value="2"/>
</dbReference>
<feature type="compositionally biased region" description="Polar residues" evidence="3">
    <location>
        <begin position="897"/>
        <end position="907"/>
    </location>
</feature>
<dbReference type="InterPro" id="IPR012677">
    <property type="entry name" value="Nucleotide-bd_a/b_plait_sf"/>
</dbReference>
<evidence type="ECO:0000256" key="3">
    <source>
        <dbReference type="SAM" id="MobiDB-lite"/>
    </source>
</evidence>
<reference evidence="5 6" key="1">
    <citation type="submission" date="2024-06" db="EMBL/GenBank/DDBJ databases">
        <title>A chromosome-level genome assembly of beet webworm, Loxostege sticticalis.</title>
        <authorList>
            <person name="Zhang Y."/>
        </authorList>
    </citation>
    <scope>NUCLEOTIDE SEQUENCE [LARGE SCALE GENOMIC DNA]</scope>
    <source>
        <strain evidence="5">AQ028</strain>
        <tissue evidence="5">Male pupae</tissue>
    </source>
</reference>
<comment type="caution">
    <text evidence="5">The sequence shown here is derived from an EMBL/GenBank/DDBJ whole genome shotgun (WGS) entry which is preliminary data.</text>
</comment>
<proteinExistence type="predicted"/>
<feature type="compositionally biased region" description="Basic and acidic residues" evidence="3">
    <location>
        <begin position="908"/>
        <end position="920"/>
    </location>
</feature>
<feature type="compositionally biased region" description="Polar residues" evidence="3">
    <location>
        <begin position="745"/>
        <end position="764"/>
    </location>
</feature>
<dbReference type="SUPFAM" id="SSF54928">
    <property type="entry name" value="RNA-binding domain, RBD"/>
    <property type="match status" value="3"/>
</dbReference>
<dbReference type="InterPro" id="IPR035979">
    <property type="entry name" value="RBD_domain_sf"/>
</dbReference>
<feature type="region of interest" description="Disordered" evidence="3">
    <location>
        <begin position="694"/>
        <end position="775"/>
    </location>
</feature>
<feature type="region of interest" description="Disordered" evidence="3">
    <location>
        <begin position="240"/>
        <end position="354"/>
    </location>
</feature>
<feature type="domain" description="RRM" evidence="4">
    <location>
        <begin position="942"/>
        <end position="1011"/>
    </location>
</feature>
<evidence type="ECO:0000256" key="2">
    <source>
        <dbReference type="PROSITE-ProRule" id="PRU00176"/>
    </source>
</evidence>
<feature type="compositionally biased region" description="Low complexity" evidence="3">
    <location>
        <begin position="726"/>
        <end position="738"/>
    </location>
</feature>
<feature type="compositionally biased region" description="Polar residues" evidence="3">
    <location>
        <begin position="8"/>
        <end position="24"/>
    </location>
</feature>
<dbReference type="PANTHER" id="PTHR23003">
    <property type="entry name" value="RNA RECOGNITION MOTIF RRM DOMAIN CONTAINING PROTEIN"/>
    <property type="match status" value="1"/>
</dbReference>
<dbReference type="CDD" id="cd00590">
    <property type="entry name" value="RRM_SF"/>
    <property type="match status" value="2"/>
</dbReference>
<evidence type="ECO:0000313" key="6">
    <source>
        <dbReference type="Proteomes" id="UP001549921"/>
    </source>
</evidence>
<dbReference type="InterPro" id="IPR000504">
    <property type="entry name" value="RRM_dom"/>
</dbReference>
<feature type="compositionally biased region" description="Polar residues" evidence="3">
    <location>
        <begin position="638"/>
        <end position="654"/>
    </location>
</feature>